<dbReference type="EMBL" id="FOEI01000002">
    <property type="protein sequence ID" value="SEP73362.1"/>
    <property type="molecule type" value="Genomic_DNA"/>
</dbReference>
<dbReference type="InterPro" id="IPR001375">
    <property type="entry name" value="Peptidase_S9_cat"/>
</dbReference>
<protein>
    <submittedName>
        <fullName evidence="3">Dipeptidyl aminopeptidase/acylaminoacyl peptidase</fullName>
    </submittedName>
</protein>
<sequence>MKYFLTSLFFISSTILFSQNLQLEEIMKGNGFVGNQPSNIHWSVDGKSIFFDWNPKNELGDKAYYWQNGLKEPKLLPTSEYNFAEIQFHGQEQFDIVYYSNQGVLFAYNKKSKENKIIYQTSASVNSIQRSNNPNIIFFQQNRNLFQLNVTNFQLKQVTNFKMGSKNSDNKNNDSYLNTQQKELFKFINEENDKSEWNQNRSEEYEIKFPSEIFFGSNTLEAVKVNPNGKFVTYRLSEYSNSKETKVENFITKDGFTKNVSAREKVSINNISKHKMYVYDVEKDEVKPLSFSQLTGIKTTPKYYQEYNDLKNADPIEKAITMQAPIYNANGSLAVFEARSLDNKDRWILQLNLEKATITEIDYQHDEAWIGGPGIPGYNFTSGTLGFLADNKTIYFQSEASGYSHLYTFNLETKKKTQLTSGNWEVRDVTLSKLSNAFYITTTETHPGNRSFYKLDISSGKKTPILTNDGAYEIELSPDETQLAIRYSYINKPWEVYVAENKPNPTLKQITYSTTEAFKQYNWKTPEVVTFKATDGTNVYARLYQPKSESKNRAAIIFVHGAGYLQNAHNYWSTYHREYMFHNLLSDLGYTVLDIDYRASDGYGRDFRTGIYRHMGGKDLSDQLDGKKFLVEKLGIDKNKVGIYGGSYGGFITLMALLTKPGEFKAGAALRSVTDWAHYNQGYTANILNFPETDPEAYKKSSPIYFAENLKDKLLMLHGMVDDNVQFQDVVRLTQRFIELGKKDWDLAVYPVEAHGFQKTYSWVDEYRRILDLFNKNLLGKK</sequence>
<dbReference type="AlphaFoldDB" id="A0A1H9A9F2"/>
<dbReference type="InterPro" id="IPR029058">
    <property type="entry name" value="AB_hydrolase_fold"/>
</dbReference>
<dbReference type="Gene3D" id="3.40.50.1820">
    <property type="entry name" value="alpha/beta hydrolase"/>
    <property type="match status" value="1"/>
</dbReference>
<dbReference type="Gene3D" id="2.140.10.30">
    <property type="entry name" value="Dipeptidylpeptidase IV, N-terminal domain"/>
    <property type="match status" value="1"/>
</dbReference>
<proteinExistence type="predicted"/>
<accession>A0A1H9A9F2</accession>
<keyword evidence="3" id="KW-0645">Protease</keyword>
<dbReference type="SUPFAM" id="SSF53474">
    <property type="entry name" value="alpha/beta-Hydrolases"/>
    <property type="match status" value="1"/>
</dbReference>
<dbReference type="InterPro" id="IPR002469">
    <property type="entry name" value="Peptidase_S9B_N"/>
</dbReference>
<organism evidence="3 4">
    <name type="scientific">Flavobacterium urocaniciphilum</name>
    <dbReference type="NCBI Taxonomy" id="1299341"/>
    <lineage>
        <taxon>Bacteria</taxon>
        <taxon>Pseudomonadati</taxon>
        <taxon>Bacteroidota</taxon>
        <taxon>Flavobacteriia</taxon>
        <taxon>Flavobacteriales</taxon>
        <taxon>Flavobacteriaceae</taxon>
        <taxon>Flavobacterium</taxon>
    </lineage>
</organism>
<keyword evidence="4" id="KW-1185">Reference proteome</keyword>
<reference evidence="3 4" key="1">
    <citation type="submission" date="2016-10" db="EMBL/GenBank/DDBJ databases">
        <authorList>
            <person name="de Groot N.N."/>
        </authorList>
    </citation>
    <scope>NUCLEOTIDE SEQUENCE [LARGE SCALE GENOMIC DNA]</scope>
    <source>
        <strain evidence="3 4">DSM 27078</strain>
    </source>
</reference>
<dbReference type="Pfam" id="PF00930">
    <property type="entry name" value="DPPIV_N"/>
    <property type="match status" value="1"/>
</dbReference>
<dbReference type="Proteomes" id="UP000198648">
    <property type="component" value="Unassembled WGS sequence"/>
</dbReference>
<dbReference type="OrthoDB" id="9812921at2"/>
<feature type="domain" description="Peptidase S9 prolyl oligopeptidase catalytic" evidence="1">
    <location>
        <begin position="583"/>
        <end position="778"/>
    </location>
</feature>
<name>A0A1H9A9F2_9FLAO</name>
<evidence type="ECO:0000259" key="1">
    <source>
        <dbReference type="Pfam" id="PF00326"/>
    </source>
</evidence>
<dbReference type="GO" id="GO:0006508">
    <property type="term" value="P:proteolysis"/>
    <property type="evidence" value="ECO:0007669"/>
    <property type="project" value="InterPro"/>
</dbReference>
<dbReference type="InterPro" id="IPR050278">
    <property type="entry name" value="Serine_Prot_S9B/DPPIV"/>
</dbReference>
<feature type="domain" description="Dipeptidylpeptidase IV N-terminal" evidence="2">
    <location>
        <begin position="381"/>
        <end position="494"/>
    </location>
</feature>
<keyword evidence="3" id="KW-0031">Aminopeptidase</keyword>
<dbReference type="GO" id="GO:0008236">
    <property type="term" value="F:serine-type peptidase activity"/>
    <property type="evidence" value="ECO:0007669"/>
    <property type="project" value="InterPro"/>
</dbReference>
<evidence type="ECO:0000313" key="4">
    <source>
        <dbReference type="Proteomes" id="UP000198648"/>
    </source>
</evidence>
<dbReference type="GO" id="GO:0004177">
    <property type="term" value="F:aminopeptidase activity"/>
    <property type="evidence" value="ECO:0007669"/>
    <property type="project" value="UniProtKB-KW"/>
</dbReference>
<keyword evidence="3" id="KW-0378">Hydrolase</keyword>
<gene>
    <name evidence="3" type="ORF">SAMN05444005_10231</name>
</gene>
<evidence type="ECO:0000259" key="2">
    <source>
        <dbReference type="Pfam" id="PF00930"/>
    </source>
</evidence>
<dbReference type="GO" id="GO:0008239">
    <property type="term" value="F:dipeptidyl-peptidase activity"/>
    <property type="evidence" value="ECO:0007669"/>
    <property type="project" value="TreeGrafter"/>
</dbReference>
<dbReference type="PANTHER" id="PTHR11731:SF193">
    <property type="entry name" value="DIPEPTIDYL PEPTIDASE 9"/>
    <property type="match status" value="1"/>
</dbReference>
<dbReference type="SUPFAM" id="SSF82171">
    <property type="entry name" value="DPP6 N-terminal domain-like"/>
    <property type="match status" value="1"/>
</dbReference>
<dbReference type="Pfam" id="PF00326">
    <property type="entry name" value="Peptidase_S9"/>
    <property type="match status" value="1"/>
</dbReference>
<evidence type="ECO:0000313" key="3">
    <source>
        <dbReference type="EMBL" id="SEP73362.1"/>
    </source>
</evidence>
<dbReference type="PANTHER" id="PTHR11731">
    <property type="entry name" value="PROTEASE FAMILY S9B,C DIPEPTIDYL-PEPTIDASE IV-RELATED"/>
    <property type="match status" value="1"/>
</dbReference>
<dbReference type="RefSeq" id="WP_091465704.1">
    <property type="nucleotide sequence ID" value="NZ_FOEI01000002.1"/>
</dbReference>
<dbReference type="STRING" id="1299341.SAMN05444005_10231"/>